<keyword evidence="21" id="KW-1185">Reference proteome</keyword>
<dbReference type="KEGG" id="daa:AKL17_4584"/>
<evidence type="ECO:0000256" key="11">
    <source>
        <dbReference type="ARBA" id="ARBA00022840"/>
    </source>
</evidence>
<dbReference type="SUPFAM" id="SSF55874">
    <property type="entry name" value="ATPase domain of HSP90 chaperone/DNA topoisomerase II/histidine kinase"/>
    <property type="match status" value="1"/>
</dbReference>
<evidence type="ECO:0000256" key="13">
    <source>
        <dbReference type="ARBA" id="ARBA00023012"/>
    </source>
</evidence>
<dbReference type="InterPro" id="IPR003594">
    <property type="entry name" value="HATPase_dom"/>
</dbReference>
<feature type="transmembrane region" description="Helical" evidence="18">
    <location>
        <begin position="27"/>
        <end position="45"/>
    </location>
</feature>
<evidence type="ECO:0000256" key="14">
    <source>
        <dbReference type="ARBA" id="ARBA00023136"/>
    </source>
</evidence>
<name>A0A159Z8E5_9RHOB</name>
<evidence type="ECO:0000259" key="19">
    <source>
        <dbReference type="PROSITE" id="PS50109"/>
    </source>
</evidence>
<dbReference type="Proteomes" id="UP000076128">
    <property type="component" value="Chromosome"/>
</dbReference>
<dbReference type="InterPro" id="IPR036097">
    <property type="entry name" value="HisK_dim/P_sf"/>
</dbReference>
<keyword evidence="10" id="KW-0418">Kinase</keyword>
<evidence type="ECO:0000256" key="10">
    <source>
        <dbReference type="ARBA" id="ARBA00022777"/>
    </source>
</evidence>
<organism evidence="20 21">
    <name type="scientific">Frigidibacter mobilis</name>
    <dbReference type="NCBI Taxonomy" id="1335048"/>
    <lineage>
        <taxon>Bacteria</taxon>
        <taxon>Pseudomonadati</taxon>
        <taxon>Pseudomonadota</taxon>
        <taxon>Alphaproteobacteria</taxon>
        <taxon>Rhodobacterales</taxon>
        <taxon>Paracoccaceae</taxon>
        <taxon>Frigidibacter</taxon>
    </lineage>
</organism>
<evidence type="ECO:0000256" key="12">
    <source>
        <dbReference type="ARBA" id="ARBA00022989"/>
    </source>
</evidence>
<dbReference type="SMART" id="SM00387">
    <property type="entry name" value="HATPase_c"/>
    <property type="match status" value="1"/>
</dbReference>
<evidence type="ECO:0000256" key="17">
    <source>
        <dbReference type="SAM" id="Coils"/>
    </source>
</evidence>
<dbReference type="SMART" id="SM00388">
    <property type="entry name" value="HisKA"/>
    <property type="match status" value="1"/>
</dbReference>
<dbReference type="STRING" id="1335048.AKL17_4584"/>
<dbReference type="AlphaFoldDB" id="A0A159Z8E5"/>
<keyword evidence="17" id="KW-0175">Coiled coil</keyword>
<dbReference type="InterPro" id="IPR003661">
    <property type="entry name" value="HisK_dim/P_dom"/>
</dbReference>
<keyword evidence="12 18" id="KW-1133">Transmembrane helix</keyword>
<dbReference type="Gene3D" id="3.30.565.10">
    <property type="entry name" value="Histidine kinase-like ATPase, C-terminal domain"/>
    <property type="match status" value="1"/>
</dbReference>
<protein>
    <recommendedName>
        <fullName evidence="16">C4-dicarboxylate transport sensor protein DctB</fullName>
        <ecNumber evidence="3">2.7.13.3</ecNumber>
    </recommendedName>
</protein>
<dbReference type="PANTHER" id="PTHR43065:SF46">
    <property type="entry name" value="C4-DICARBOXYLATE TRANSPORT SENSOR PROTEIN DCTB"/>
    <property type="match status" value="1"/>
</dbReference>
<dbReference type="CDD" id="cd00082">
    <property type="entry name" value="HisKA"/>
    <property type="match status" value="1"/>
</dbReference>
<keyword evidence="11" id="KW-0067">ATP-binding</keyword>
<evidence type="ECO:0000256" key="7">
    <source>
        <dbReference type="ARBA" id="ARBA00022679"/>
    </source>
</evidence>
<evidence type="ECO:0000256" key="2">
    <source>
        <dbReference type="ARBA" id="ARBA00004429"/>
    </source>
</evidence>
<dbReference type="PROSITE" id="PS50109">
    <property type="entry name" value="HIS_KIN"/>
    <property type="match status" value="1"/>
</dbReference>
<dbReference type="EC" id="2.7.13.3" evidence="3"/>
<comment type="function">
    <text evidence="15">Member of the two-component regulatory system DctB/DctD involved in the transport of C4-dicarboxylates. DctB functions as a membrane-associated protein kinase that phosphorylates DctD in response to environmental signals.</text>
</comment>
<dbReference type="SUPFAM" id="SSF103190">
    <property type="entry name" value="Sensory domain-like"/>
    <property type="match status" value="1"/>
</dbReference>
<dbReference type="SUPFAM" id="SSF47384">
    <property type="entry name" value="Homodimeric domain of signal transducing histidine kinase"/>
    <property type="match status" value="1"/>
</dbReference>
<evidence type="ECO:0000256" key="18">
    <source>
        <dbReference type="SAM" id="Phobius"/>
    </source>
</evidence>
<feature type="transmembrane region" description="Helical" evidence="18">
    <location>
        <begin position="314"/>
        <end position="336"/>
    </location>
</feature>
<keyword evidence="14 18" id="KW-0472">Membrane</keyword>
<comment type="catalytic activity">
    <reaction evidence="1">
        <text>ATP + protein L-histidine = ADP + protein N-phospho-L-histidine.</text>
        <dbReference type="EC" id="2.7.13.3"/>
    </reaction>
</comment>
<evidence type="ECO:0000256" key="3">
    <source>
        <dbReference type="ARBA" id="ARBA00012438"/>
    </source>
</evidence>
<dbReference type="InterPro" id="IPR036890">
    <property type="entry name" value="HATPase_C_sf"/>
</dbReference>
<dbReference type="GO" id="GO:0005524">
    <property type="term" value="F:ATP binding"/>
    <property type="evidence" value="ECO:0007669"/>
    <property type="project" value="UniProtKB-KW"/>
</dbReference>
<comment type="subcellular location">
    <subcellularLocation>
        <location evidence="2">Cell inner membrane</location>
        <topology evidence="2">Multi-pass membrane protein</topology>
    </subcellularLocation>
</comment>
<proteinExistence type="predicted"/>
<dbReference type="InterPro" id="IPR004358">
    <property type="entry name" value="Sig_transdc_His_kin-like_C"/>
</dbReference>
<dbReference type="GO" id="GO:0000155">
    <property type="term" value="F:phosphorelay sensor kinase activity"/>
    <property type="evidence" value="ECO:0007669"/>
    <property type="project" value="InterPro"/>
</dbReference>
<feature type="domain" description="Histidine kinase" evidence="19">
    <location>
        <begin position="410"/>
        <end position="628"/>
    </location>
</feature>
<sequence length="644" mass="69753">MRYQGDMVDLPTRLAPAALRPLRLPRWGALLLLAVLLAAVVVVPGRERLARVALQEAESRGQNTLRLAVAGLRGELARFERLPQLIAQQDRIAEAVRPDAPPPSLDLANRYLNEVNRLLGSSDIYVMRPDGRTVAASNFNQPAPFNGQNFGYRPYFTEALAGGEGRFFGLGTTSRKRGYYFGAPVRRGAEVLGVVALKIDVDALEDAWRAADYEIIVTDPQGIVFMASRLAWHFGTLAPLSAEAQAEVAATRRYDGNPLTPLPLTAAGAFQGHDLLRLTEAEGTREFMVLSEDMPREGWTVNVLMDTASARAQAWTSTLASLLAVGLATLGLAVYLQRRGRMHERLQMQREAQAQLEHRVAERTRELDELNARLRGEVAERRATEAELRRTHSRLIQSGKLAALGQMSAALSHEFNQPLGALRNFADNALAYIDRGRVPEARENIGRIQGLVERMSGISRTLRNFARKPNRHLGAVDVHAVWADACEVIDWRLRGTGVALEVDLGPPPLQVQGGPVRLQQVLVNLVTNAIDSLEGRADGRVLVAAAAEAGAELGGRVRITVTDNGPGVAPGLAERIFDPFFTTKGVGRGLGLGLSISYNIVKDFGGDLRVTDAPGGGACFEIVLPVPAVGCLPAEEGDEDMGAA</sequence>
<evidence type="ECO:0000256" key="6">
    <source>
        <dbReference type="ARBA" id="ARBA00022553"/>
    </source>
</evidence>
<keyword evidence="5" id="KW-0997">Cell inner membrane</keyword>
<keyword evidence="4" id="KW-1003">Cell membrane</keyword>
<dbReference type="Pfam" id="PF02518">
    <property type="entry name" value="HATPase_c"/>
    <property type="match status" value="1"/>
</dbReference>
<keyword evidence="6" id="KW-0597">Phosphoprotein</keyword>
<dbReference type="RefSeq" id="WP_207209509.1">
    <property type="nucleotide sequence ID" value="NZ_CP012661.1"/>
</dbReference>
<evidence type="ECO:0000256" key="1">
    <source>
        <dbReference type="ARBA" id="ARBA00000085"/>
    </source>
</evidence>
<keyword evidence="13" id="KW-0902">Two-component regulatory system</keyword>
<evidence type="ECO:0000256" key="9">
    <source>
        <dbReference type="ARBA" id="ARBA00022741"/>
    </source>
</evidence>
<dbReference type="InterPro" id="IPR017055">
    <property type="entry name" value="Sig_transdc_His_kinase_DctB"/>
</dbReference>
<dbReference type="InterPro" id="IPR005467">
    <property type="entry name" value="His_kinase_dom"/>
</dbReference>
<dbReference type="GO" id="GO:0005886">
    <property type="term" value="C:plasma membrane"/>
    <property type="evidence" value="ECO:0007669"/>
    <property type="project" value="UniProtKB-SubCell"/>
</dbReference>
<feature type="coiled-coil region" evidence="17">
    <location>
        <begin position="353"/>
        <end position="387"/>
    </location>
</feature>
<dbReference type="Gene3D" id="3.30.450.20">
    <property type="entry name" value="PAS domain"/>
    <property type="match status" value="2"/>
</dbReference>
<dbReference type="PATRIC" id="fig|1335048.3.peg.4757"/>
<evidence type="ECO:0000256" key="5">
    <source>
        <dbReference type="ARBA" id="ARBA00022519"/>
    </source>
</evidence>
<keyword evidence="8 18" id="KW-0812">Transmembrane</keyword>
<dbReference type="InterPro" id="IPR029151">
    <property type="entry name" value="Sensor-like_sf"/>
</dbReference>
<dbReference type="EMBL" id="CP012661">
    <property type="protein sequence ID" value="AMY71795.1"/>
    <property type="molecule type" value="Genomic_DNA"/>
</dbReference>
<accession>A0A159Z8E5</accession>
<dbReference type="PRINTS" id="PR00344">
    <property type="entry name" value="BCTRLSENSOR"/>
</dbReference>
<dbReference type="Gene3D" id="1.10.287.130">
    <property type="match status" value="1"/>
</dbReference>
<dbReference type="FunFam" id="1.10.287.130:FF:000049">
    <property type="entry name" value="C4-dicarboxylate transport sensor protein DctB"/>
    <property type="match status" value="1"/>
</dbReference>
<evidence type="ECO:0000313" key="21">
    <source>
        <dbReference type="Proteomes" id="UP000076128"/>
    </source>
</evidence>
<evidence type="ECO:0000313" key="20">
    <source>
        <dbReference type="EMBL" id="AMY71795.1"/>
    </source>
</evidence>
<evidence type="ECO:0000256" key="8">
    <source>
        <dbReference type="ARBA" id="ARBA00022692"/>
    </source>
</evidence>
<dbReference type="PIRSF" id="PIRSF036431">
    <property type="entry name" value="STHK_DctB"/>
    <property type="match status" value="1"/>
</dbReference>
<evidence type="ECO:0000256" key="16">
    <source>
        <dbReference type="ARBA" id="ARBA00073143"/>
    </source>
</evidence>
<dbReference type="PANTHER" id="PTHR43065">
    <property type="entry name" value="SENSOR HISTIDINE KINASE"/>
    <property type="match status" value="1"/>
</dbReference>
<evidence type="ECO:0000256" key="15">
    <source>
        <dbReference type="ARBA" id="ARBA00059004"/>
    </source>
</evidence>
<reference evidence="20 21" key="1">
    <citation type="submission" date="2015-09" db="EMBL/GenBank/DDBJ databases">
        <title>Complete genome sequence of Defluviimonas alba cai42t isolated from an oilfield in Xinjiang.</title>
        <authorList>
            <person name="Geng S."/>
            <person name="Pan X."/>
            <person name="Wu X."/>
        </authorList>
    </citation>
    <scope>NUCLEOTIDE SEQUENCE [LARGE SCALE GENOMIC DNA]</scope>
    <source>
        <strain evidence="21">cai42</strain>
    </source>
</reference>
<gene>
    <name evidence="20" type="ORF">AKL17_4584</name>
</gene>
<dbReference type="Pfam" id="PF00512">
    <property type="entry name" value="HisKA"/>
    <property type="match status" value="1"/>
</dbReference>
<keyword evidence="7" id="KW-0808">Transferase</keyword>
<evidence type="ECO:0000256" key="4">
    <source>
        <dbReference type="ARBA" id="ARBA00022475"/>
    </source>
</evidence>
<keyword evidence="9" id="KW-0547">Nucleotide-binding</keyword>